<organism evidence="18 19">
    <name type="scientific">Arachis hypogaea</name>
    <name type="common">Peanut</name>
    <dbReference type="NCBI Taxonomy" id="3818"/>
    <lineage>
        <taxon>Eukaryota</taxon>
        <taxon>Viridiplantae</taxon>
        <taxon>Streptophyta</taxon>
        <taxon>Embryophyta</taxon>
        <taxon>Tracheophyta</taxon>
        <taxon>Spermatophyta</taxon>
        <taxon>Magnoliopsida</taxon>
        <taxon>eudicotyledons</taxon>
        <taxon>Gunneridae</taxon>
        <taxon>Pentapetalae</taxon>
        <taxon>rosids</taxon>
        <taxon>fabids</taxon>
        <taxon>Fabales</taxon>
        <taxon>Fabaceae</taxon>
        <taxon>Papilionoideae</taxon>
        <taxon>50 kb inversion clade</taxon>
        <taxon>dalbergioids sensu lato</taxon>
        <taxon>Dalbergieae</taxon>
        <taxon>Pterocarpus clade</taxon>
        <taxon>Arachis</taxon>
    </lineage>
</organism>
<dbReference type="SMR" id="A0A444WZ42"/>
<keyword evidence="19" id="KW-1185">Reference proteome</keyword>
<comment type="cofactor">
    <cofactor evidence="14">
        <name>Cu cation</name>
        <dbReference type="ChEBI" id="CHEBI:23378"/>
    </cofactor>
    <text evidence="14">Binds 4 Cu cations per monomer.</text>
</comment>
<keyword evidence="11 14" id="KW-0186">Copper</keyword>
<evidence type="ECO:0000256" key="11">
    <source>
        <dbReference type="ARBA" id="ARBA00023008"/>
    </source>
</evidence>
<dbReference type="InterPro" id="IPR045087">
    <property type="entry name" value="Cu-oxidase_fam"/>
</dbReference>
<evidence type="ECO:0000256" key="5">
    <source>
        <dbReference type="ARBA" id="ARBA00012297"/>
    </source>
</evidence>
<dbReference type="InterPro" id="IPR008972">
    <property type="entry name" value="Cupredoxin"/>
</dbReference>
<comment type="catalytic activity">
    <reaction evidence="1 14">
        <text>4 hydroquinone + O2 = 4 benzosemiquinone + 2 H2O</text>
        <dbReference type="Rhea" id="RHEA:11276"/>
        <dbReference type="ChEBI" id="CHEBI:15377"/>
        <dbReference type="ChEBI" id="CHEBI:15379"/>
        <dbReference type="ChEBI" id="CHEBI:17594"/>
        <dbReference type="ChEBI" id="CHEBI:17977"/>
        <dbReference type="EC" id="1.10.3.2"/>
    </reaction>
</comment>
<dbReference type="CDD" id="cd13875">
    <property type="entry name" value="CuRO_2_LCC_plant"/>
    <property type="match status" value="1"/>
</dbReference>
<evidence type="ECO:0000313" key="19">
    <source>
        <dbReference type="Proteomes" id="UP000289738"/>
    </source>
</evidence>
<dbReference type="InterPro" id="IPR034288">
    <property type="entry name" value="CuRO_1_LCC"/>
</dbReference>
<dbReference type="PANTHER" id="PTHR11709:SF262">
    <property type="entry name" value="LACCASE-14"/>
    <property type="match status" value="1"/>
</dbReference>
<dbReference type="InterPro" id="IPR033138">
    <property type="entry name" value="Cu_oxidase_CS"/>
</dbReference>
<evidence type="ECO:0000256" key="10">
    <source>
        <dbReference type="ARBA" id="ARBA00023002"/>
    </source>
</evidence>
<keyword evidence="7 14" id="KW-0964">Secreted</keyword>
<dbReference type="NCBIfam" id="TIGR03389">
    <property type="entry name" value="laccase"/>
    <property type="match status" value="1"/>
</dbReference>
<proteinExistence type="inferred from homology"/>
<dbReference type="GO" id="GO:0005507">
    <property type="term" value="F:copper ion binding"/>
    <property type="evidence" value="ECO:0007669"/>
    <property type="project" value="InterPro"/>
</dbReference>
<gene>
    <name evidence="18" type="ORF">Ahy_B10g101296</name>
</gene>
<dbReference type="InterPro" id="IPR017761">
    <property type="entry name" value="Laccase"/>
</dbReference>
<evidence type="ECO:0000256" key="9">
    <source>
        <dbReference type="ARBA" id="ARBA00022737"/>
    </source>
</evidence>
<evidence type="ECO:0000256" key="2">
    <source>
        <dbReference type="ARBA" id="ARBA00002075"/>
    </source>
</evidence>
<comment type="similarity">
    <text evidence="4 14">Belongs to the multicopper oxidase family.</text>
</comment>
<dbReference type="InterPro" id="IPR034285">
    <property type="entry name" value="CuRO_2_LCC"/>
</dbReference>
<evidence type="ECO:0000256" key="8">
    <source>
        <dbReference type="ARBA" id="ARBA00022723"/>
    </source>
</evidence>
<dbReference type="Gene3D" id="2.60.40.420">
    <property type="entry name" value="Cupredoxins - blue copper proteins"/>
    <property type="match status" value="3"/>
</dbReference>
<dbReference type="PROSITE" id="PS00079">
    <property type="entry name" value="MULTICOPPER_OXIDASE1"/>
    <property type="match status" value="1"/>
</dbReference>
<reference evidence="18 19" key="1">
    <citation type="submission" date="2019-01" db="EMBL/GenBank/DDBJ databases">
        <title>Sequencing of cultivated peanut Arachis hypogaea provides insights into genome evolution and oil improvement.</title>
        <authorList>
            <person name="Chen X."/>
        </authorList>
    </citation>
    <scope>NUCLEOTIDE SEQUENCE [LARGE SCALE GENOMIC DNA]</scope>
    <source>
        <strain evidence="19">cv. Fuhuasheng</strain>
        <tissue evidence="18">Leaves</tissue>
    </source>
</reference>
<accession>A0A444WZ42</accession>
<evidence type="ECO:0000259" key="17">
    <source>
        <dbReference type="Pfam" id="PF07732"/>
    </source>
</evidence>
<dbReference type="GO" id="GO:0052716">
    <property type="term" value="F:hydroquinone:oxygen oxidoreductase activity"/>
    <property type="evidence" value="ECO:0007669"/>
    <property type="project" value="UniProtKB-EC"/>
</dbReference>
<evidence type="ECO:0000256" key="6">
    <source>
        <dbReference type="ARBA" id="ARBA00022523"/>
    </source>
</evidence>
<evidence type="ECO:0000256" key="13">
    <source>
        <dbReference type="ARBA" id="ARBA00023185"/>
    </source>
</evidence>
<evidence type="ECO:0000256" key="7">
    <source>
        <dbReference type="ARBA" id="ARBA00022525"/>
    </source>
</evidence>
<comment type="caution">
    <text evidence="18">The sequence shown here is derived from an EMBL/GenBank/DDBJ whole genome shotgun (WGS) entry which is preliminary data.</text>
</comment>
<dbReference type="PROSITE" id="PS00080">
    <property type="entry name" value="MULTICOPPER_OXIDASE2"/>
    <property type="match status" value="1"/>
</dbReference>
<dbReference type="InterPro" id="IPR011707">
    <property type="entry name" value="Cu-oxidase-like_N"/>
</dbReference>
<keyword evidence="13 14" id="KW-0439">Lignin degradation</keyword>
<dbReference type="InterPro" id="IPR034289">
    <property type="entry name" value="CuRO_3_LCC"/>
</dbReference>
<keyword evidence="9 14" id="KW-0677">Repeat</keyword>
<dbReference type="PROSITE" id="PS51257">
    <property type="entry name" value="PROKAR_LIPOPROTEIN"/>
    <property type="match status" value="1"/>
</dbReference>
<dbReference type="PANTHER" id="PTHR11709">
    <property type="entry name" value="MULTI-COPPER OXIDASE"/>
    <property type="match status" value="1"/>
</dbReference>
<keyword evidence="8 14" id="KW-0479">Metal-binding</keyword>
<feature type="domain" description="Plastocyanin-like" evidence="17">
    <location>
        <begin position="40"/>
        <end position="152"/>
    </location>
</feature>
<dbReference type="Pfam" id="PF07731">
    <property type="entry name" value="Cu-oxidase_2"/>
    <property type="match status" value="1"/>
</dbReference>
<evidence type="ECO:0000259" key="15">
    <source>
        <dbReference type="Pfam" id="PF00394"/>
    </source>
</evidence>
<feature type="domain" description="Plastocyanin-like" evidence="15">
    <location>
        <begin position="166"/>
        <end position="313"/>
    </location>
</feature>
<dbReference type="Pfam" id="PF00394">
    <property type="entry name" value="Cu-oxidase"/>
    <property type="match status" value="1"/>
</dbReference>
<comment type="subcellular location">
    <subcellularLocation>
        <location evidence="3 14">Secreted</location>
        <location evidence="3 14">Extracellular space</location>
        <location evidence="3 14">Apoplast</location>
    </subcellularLocation>
</comment>
<protein>
    <recommendedName>
        <fullName evidence="5 14">Laccase</fullName>
        <ecNumber evidence="5 14">1.10.3.2</ecNumber>
    </recommendedName>
    <alternativeName>
        <fullName evidence="14">Benzenediol:oxygen oxidoreductase</fullName>
    </alternativeName>
    <alternativeName>
        <fullName evidence="14">Diphenol oxidase</fullName>
    </alternativeName>
    <alternativeName>
        <fullName evidence="14">Urishiol oxidase</fullName>
    </alternativeName>
</protein>
<dbReference type="OrthoDB" id="2121828at2759"/>
<evidence type="ECO:0000256" key="4">
    <source>
        <dbReference type="ARBA" id="ARBA00010609"/>
    </source>
</evidence>
<dbReference type="AlphaFoldDB" id="A0A444WZ42"/>
<evidence type="ECO:0000256" key="12">
    <source>
        <dbReference type="ARBA" id="ARBA00023180"/>
    </source>
</evidence>
<keyword evidence="10 14" id="KW-0560">Oxidoreductase</keyword>
<dbReference type="CDD" id="cd13897">
    <property type="entry name" value="CuRO_3_LCC_plant"/>
    <property type="match status" value="1"/>
</dbReference>
<dbReference type="GO" id="GO:0046274">
    <property type="term" value="P:lignin catabolic process"/>
    <property type="evidence" value="ECO:0007669"/>
    <property type="project" value="UniProtKB-KW"/>
</dbReference>
<dbReference type="InterPro" id="IPR011706">
    <property type="entry name" value="Cu-oxidase_C"/>
</dbReference>
<dbReference type="InterPro" id="IPR002355">
    <property type="entry name" value="Cu_oxidase_Cu_BS"/>
</dbReference>
<name>A0A444WZ42_ARAHY</name>
<evidence type="ECO:0000256" key="14">
    <source>
        <dbReference type="RuleBase" id="RU361119"/>
    </source>
</evidence>
<evidence type="ECO:0000313" key="18">
    <source>
        <dbReference type="EMBL" id="RYQ82727.1"/>
    </source>
</evidence>
<evidence type="ECO:0000259" key="16">
    <source>
        <dbReference type="Pfam" id="PF07731"/>
    </source>
</evidence>
<dbReference type="InterPro" id="IPR001117">
    <property type="entry name" value="Cu-oxidase_2nd"/>
</dbReference>
<dbReference type="EMBL" id="SDMP01000020">
    <property type="protein sequence ID" value="RYQ82727.1"/>
    <property type="molecule type" value="Genomic_DNA"/>
</dbReference>
<sequence>MMVMKASNAYSLIIFAVLYGCYLIDHVANAEVHHHNFVIKSSSYTRLCSTKNILTVNGEFPGPTLKAHTGDTLIVNVYNQANHNITIHWHGARQVRNPWSDGAAYITQCPIQPGAVFKQVIHLTTEEGTIWWHGHDGWSRATVHGAFIIYPKHGQNYPFPKPHAEIPIILGEWWKKEVMNIPIEANKTGGEPILSDAYTINGQPGYLYPCSGSFKMVVEYGKTYLLRVINAVMDEEIFFTIGKHRLRVVAKDGFYVKLIETDHIMITPGQTMDILLEANQPPALYSMAASAYLSAFGAGFDNTTTTGLVIYNGSEEDGKSPIGCRLPPYNRTEAATEFTKQLRSLASKDKPIKVPEKVDTKLLFTISVNLLNCSADKPCKGPFGKRLAASVNNISLVLPNIDFLRAYYEKIPGVFEMNFPRRPERGFNYTDDKLPGYVLATDFGSKVLVLEYNASVEVVLQGTSVVTGDNHPVHFHGYSFYVVGWGFGNFDPKRDPKNYNLVDPPQETTVGVPRNGWVALRFRADNPGVWFVHCHLERHASWGMGMVLLVKDGPSPQTQILPPPSDLPKC</sequence>
<dbReference type="Proteomes" id="UP000289738">
    <property type="component" value="Chromosome B10"/>
</dbReference>
<evidence type="ECO:0000256" key="1">
    <source>
        <dbReference type="ARBA" id="ARBA00000349"/>
    </source>
</evidence>
<dbReference type="Pfam" id="PF07732">
    <property type="entry name" value="Cu-oxidase_3"/>
    <property type="match status" value="1"/>
</dbReference>
<dbReference type="CDD" id="cd13849">
    <property type="entry name" value="CuRO_1_LCC_plant"/>
    <property type="match status" value="1"/>
</dbReference>
<dbReference type="STRING" id="3818.A0A444WZ42"/>
<dbReference type="GO" id="GO:0048046">
    <property type="term" value="C:apoplast"/>
    <property type="evidence" value="ECO:0007669"/>
    <property type="project" value="UniProtKB-SubCell"/>
</dbReference>
<keyword evidence="12" id="KW-0325">Glycoprotein</keyword>
<feature type="domain" description="Plastocyanin-like" evidence="16">
    <location>
        <begin position="442"/>
        <end position="552"/>
    </location>
</feature>
<comment type="function">
    <text evidence="2 14">Lignin degradation and detoxification of lignin-derived products.</text>
</comment>
<dbReference type="SUPFAM" id="SSF49503">
    <property type="entry name" value="Cupredoxins"/>
    <property type="match status" value="3"/>
</dbReference>
<dbReference type="EC" id="1.10.3.2" evidence="5 14"/>
<evidence type="ECO:0000256" key="3">
    <source>
        <dbReference type="ARBA" id="ARBA00004271"/>
    </source>
</evidence>
<keyword evidence="6 14" id="KW-0052">Apoplast</keyword>